<gene>
    <name evidence="10" type="ORF">FN846DRAFT_788199</name>
</gene>
<dbReference type="GO" id="GO:0005730">
    <property type="term" value="C:nucleolus"/>
    <property type="evidence" value="ECO:0007669"/>
    <property type="project" value="UniProtKB-SubCell"/>
</dbReference>
<dbReference type="GO" id="GO:0003682">
    <property type="term" value="F:chromatin binding"/>
    <property type="evidence" value="ECO:0007669"/>
    <property type="project" value="TreeGrafter"/>
</dbReference>
<keyword evidence="3 6" id="KW-0175">Coiled coil</keyword>
<dbReference type="InterPro" id="IPR016903">
    <property type="entry name" value="Nucleolar_cplx-assoc_3"/>
</dbReference>
<reference evidence="10 11" key="1">
    <citation type="submission" date="2019-09" db="EMBL/GenBank/DDBJ databases">
        <title>Draft genome of the ectomycorrhizal ascomycete Sphaerosporella brunnea.</title>
        <authorList>
            <consortium name="DOE Joint Genome Institute"/>
            <person name="Benucci G.M."/>
            <person name="Marozzi G."/>
            <person name="Antonielli L."/>
            <person name="Sanchez S."/>
            <person name="Marco P."/>
            <person name="Wang X."/>
            <person name="Falini L.B."/>
            <person name="Barry K."/>
            <person name="Haridas S."/>
            <person name="Lipzen A."/>
            <person name="Labutti K."/>
            <person name="Grigoriev I.V."/>
            <person name="Murat C."/>
            <person name="Martin F."/>
            <person name="Albertini E."/>
            <person name="Donnini D."/>
            <person name="Bonito G."/>
        </authorList>
    </citation>
    <scope>NUCLEOTIDE SEQUENCE [LARGE SCALE GENOMIC DNA]</scope>
    <source>
        <strain evidence="10 11">Sb_GMNB300</strain>
    </source>
</reference>
<evidence type="ECO:0000256" key="6">
    <source>
        <dbReference type="SAM" id="Coils"/>
    </source>
</evidence>
<dbReference type="InParanoid" id="A0A5J5EE94"/>
<comment type="similarity">
    <text evidence="2 5">Belongs to the CBF/MAK21 family.</text>
</comment>
<feature type="domain" description="Nucleolar complex-associated protein 3 N-terminal" evidence="9">
    <location>
        <begin position="96"/>
        <end position="187"/>
    </location>
</feature>
<evidence type="ECO:0000256" key="3">
    <source>
        <dbReference type="ARBA" id="ARBA00023054"/>
    </source>
</evidence>
<dbReference type="PIRSF" id="PIRSF028977">
    <property type="entry name" value="Nucleolar_complex_p3"/>
    <property type="match status" value="1"/>
</dbReference>
<keyword evidence="4" id="KW-0539">Nucleus</keyword>
<keyword evidence="11" id="KW-1185">Reference proteome</keyword>
<dbReference type="GO" id="GO:0042254">
    <property type="term" value="P:ribosome biogenesis"/>
    <property type="evidence" value="ECO:0007669"/>
    <property type="project" value="UniProtKB-KW"/>
</dbReference>
<feature type="coiled-coil region" evidence="6">
    <location>
        <begin position="402"/>
        <end position="429"/>
    </location>
</feature>
<dbReference type="PANTHER" id="PTHR14428:SF5">
    <property type="entry name" value="NUCLEOLAR COMPLEX PROTEIN 3 HOMOLOG"/>
    <property type="match status" value="1"/>
</dbReference>
<evidence type="ECO:0000256" key="5">
    <source>
        <dbReference type="PIRNR" id="PIRNR028977"/>
    </source>
</evidence>
<dbReference type="Pfam" id="PF07540">
    <property type="entry name" value="NOC3p"/>
    <property type="match status" value="1"/>
</dbReference>
<dbReference type="FunCoup" id="A0A5J5EE94">
    <property type="interactions" value="1127"/>
</dbReference>
<sequence length="633" mass="71479">MERFANAANWQLEQSYETRGPRALKRSKKEKKESNRLPIKTATGIVPALRSPSPESSDNEVEEEEKEKEKVDEMEVDQGVAEEGKPKIPERQRVLEAKEELAKIASAVQEDPEENIGMLKLMREMTDDHNTTIQKLALAALMTVYKDVIPGYRIRPLTEEEQKVKVSKDVKKLRTFEQGLVAGYQIYVEKLGKLVKSSRTDGSPALLSLAKVAVNCACQLLSHVPHFNFRGELLKIVVQVLSVKTIDDNFTKARTTLEEIFRTDEDGTASFEAVQLLSKMFKAKHYRIDESVLNTFLSLRLLSELDVKASTDSVDNPKLKRKKKDREFRTKKARKLEKEKKEVEKEMREADATVSYEEREKRQSETLKLVFVTYFKVLKERPPGLMAATLEGLAKFAHLINLDFFGDLLVALKELIAEAEEELEDDESSSPGSRNATREALLCVITAFALLQGQGEKMLNVDLNYFTTHLYKTLLPLSLDADIELSHKSLRLPDPNLPAPPASRVNVATQIEMVIRALDALFFRQNGATNVSRMAAFTKRLLLTSLQMPEKSTLATVGVVNKLGKKYHRQLAGLFSTEESVGDGVYMMEADEPERSNPFAATIWETVLLEKHYSPAVSEAAKGMQKIFVQKKR</sequence>
<dbReference type="OrthoDB" id="10263597at2759"/>
<evidence type="ECO:0000259" key="9">
    <source>
        <dbReference type="Pfam" id="PF07540"/>
    </source>
</evidence>
<organism evidence="10 11">
    <name type="scientific">Sphaerosporella brunnea</name>
    <dbReference type="NCBI Taxonomy" id="1250544"/>
    <lineage>
        <taxon>Eukaryota</taxon>
        <taxon>Fungi</taxon>
        <taxon>Dikarya</taxon>
        <taxon>Ascomycota</taxon>
        <taxon>Pezizomycotina</taxon>
        <taxon>Pezizomycetes</taxon>
        <taxon>Pezizales</taxon>
        <taxon>Pyronemataceae</taxon>
        <taxon>Sphaerosporella</taxon>
    </lineage>
</organism>
<dbReference type="InterPro" id="IPR011501">
    <property type="entry name" value="Noc3_N"/>
</dbReference>
<dbReference type="SUPFAM" id="SSF48371">
    <property type="entry name" value="ARM repeat"/>
    <property type="match status" value="1"/>
</dbReference>
<dbReference type="InterPro" id="IPR016024">
    <property type="entry name" value="ARM-type_fold"/>
</dbReference>
<comment type="caution">
    <text evidence="10">The sequence shown here is derived from an EMBL/GenBank/DDBJ whole genome shotgun (WGS) entry which is preliminary data.</text>
</comment>
<evidence type="ECO:0000256" key="2">
    <source>
        <dbReference type="ARBA" id="ARBA00007797"/>
    </source>
</evidence>
<evidence type="ECO:0000256" key="1">
    <source>
        <dbReference type="ARBA" id="ARBA00004604"/>
    </source>
</evidence>
<feature type="compositionally biased region" description="Polar residues" evidence="7">
    <location>
        <begin position="8"/>
        <end position="17"/>
    </location>
</feature>
<dbReference type="GO" id="GO:0006270">
    <property type="term" value="P:DNA replication initiation"/>
    <property type="evidence" value="ECO:0007669"/>
    <property type="project" value="TreeGrafter"/>
</dbReference>
<evidence type="ECO:0000313" key="11">
    <source>
        <dbReference type="Proteomes" id="UP000326924"/>
    </source>
</evidence>
<comment type="subcellular location">
    <subcellularLocation>
        <location evidence="1 5">Nucleus</location>
        <location evidence="1 5">Nucleolus</location>
    </subcellularLocation>
</comment>
<evidence type="ECO:0000256" key="7">
    <source>
        <dbReference type="SAM" id="MobiDB-lite"/>
    </source>
</evidence>
<keyword evidence="5" id="KW-0690">Ribosome biogenesis</keyword>
<comment type="function">
    <text evidence="5">Required for synthesis of 60S ribosomal subunits and the transport of pre-ribosomes from the nucleoplasm to the cytoplasm.</text>
</comment>
<dbReference type="InterPro" id="IPR005612">
    <property type="entry name" value="CCAAT-binding_factor"/>
</dbReference>
<evidence type="ECO:0000259" key="8">
    <source>
        <dbReference type="Pfam" id="PF03914"/>
    </source>
</evidence>
<evidence type="ECO:0000256" key="4">
    <source>
        <dbReference type="ARBA" id="ARBA00023242"/>
    </source>
</evidence>
<name>A0A5J5EE94_9PEZI</name>
<feature type="region of interest" description="Disordered" evidence="7">
    <location>
        <begin position="1"/>
        <end position="84"/>
    </location>
</feature>
<feature type="domain" description="CCAAT-binding factor" evidence="8">
    <location>
        <begin position="440"/>
        <end position="621"/>
    </location>
</feature>
<feature type="coiled-coil region" evidence="6">
    <location>
        <begin position="319"/>
        <end position="360"/>
    </location>
</feature>
<accession>A0A5J5EE94</accession>
<feature type="compositionally biased region" description="Acidic residues" evidence="7">
    <location>
        <begin position="57"/>
        <end position="66"/>
    </location>
</feature>
<protein>
    <recommendedName>
        <fullName evidence="5">Nucleolar complex-associated protein 3</fullName>
    </recommendedName>
</protein>
<dbReference type="Pfam" id="PF03914">
    <property type="entry name" value="CBF"/>
    <property type="match status" value="1"/>
</dbReference>
<dbReference type="EMBL" id="VXIS01000471">
    <property type="protein sequence ID" value="KAA8893266.1"/>
    <property type="molecule type" value="Genomic_DNA"/>
</dbReference>
<dbReference type="Proteomes" id="UP000326924">
    <property type="component" value="Unassembled WGS sequence"/>
</dbReference>
<proteinExistence type="inferred from homology"/>
<dbReference type="PANTHER" id="PTHR14428">
    <property type="entry name" value="NUCLEOLAR COMPLEX PROTEIN 3"/>
    <property type="match status" value="1"/>
</dbReference>
<evidence type="ECO:0000313" key="10">
    <source>
        <dbReference type="EMBL" id="KAA8893266.1"/>
    </source>
</evidence>
<dbReference type="AlphaFoldDB" id="A0A5J5EE94"/>